<evidence type="ECO:0000256" key="1">
    <source>
        <dbReference type="SAM" id="SignalP"/>
    </source>
</evidence>
<dbReference type="EMBL" id="CM026426">
    <property type="protein sequence ID" value="KAG0571822.1"/>
    <property type="molecule type" value="Genomic_DNA"/>
</dbReference>
<feature type="signal peptide" evidence="1">
    <location>
        <begin position="1"/>
        <end position="19"/>
    </location>
</feature>
<name>A0A8T0HM12_CERPU</name>
<evidence type="ECO:0000313" key="2">
    <source>
        <dbReference type="EMBL" id="KAG0571822.1"/>
    </source>
</evidence>
<comment type="caution">
    <text evidence="2">The sequence shown here is derived from an EMBL/GenBank/DDBJ whole genome shotgun (WGS) entry which is preliminary data.</text>
</comment>
<reference evidence="2" key="1">
    <citation type="submission" date="2020-06" db="EMBL/GenBank/DDBJ databases">
        <title>WGS assembly of Ceratodon purpureus strain R40.</title>
        <authorList>
            <person name="Carey S.B."/>
            <person name="Jenkins J."/>
            <person name="Shu S."/>
            <person name="Lovell J.T."/>
            <person name="Sreedasyam A."/>
            <person name="Maumus F."/>
            <person name="Tiley G.P."/>
            <person name="Fernandez-Pozo N."/>
            <person name="Barry K."/>
            <person name="Chen C."/>
            <person name="Wang M."/>
            <person name="Lipzen A."/>
            <person name="Daum C."/>
            <person name="Saski C.A."/>
            <person name="Payton A.C."/>
            <person name="Mcbreen J.C."/>
            <person name="Conrad R.E."/>
            <person name="Kollar L.M."/>
            <person name="Olsson S."/>
            <person name="Huttunen S."/>
            <person name="Landis J.B."/>
            <person name="Wickett N.J."/>
            <person name="Johnson M.G."/>
            <person name="Rensing S.A."/>
            <person name="Grimwood J."/>
            <person name="Schmutz J."/>
            <person name="Mcdaniel S.F."/>
        </authorList>
    </citation>
    <scope>NUCLEOTIDE SEQUENCE</scope>
    <source>
        <strain evidence="2">R40</strain>
    </source>
</reference>
<feature type="chain" id="PRO_5035741530" evidence="1">
    <location>
        <begin position="20"/>
        <end position="99"/>
    </location>
</feature>
<dbReference type="Proteomes" id="UP000822688">
    <property type="component" value="Chromosome V"/>
</dbReference>
<accession>A0A8T0HM12</accession>
<organism evidence="2 3">
    <name type="scientific">Ceratodon purpureus</name>
    <name type="common">Fire moss</name>
    <name type="synonym">Dicranum purpureum</name>
    <dbReference type="NCBI Taxonomy" id="3225"/>
    <lineage>
        <taxon>Eukaryota</taxon>
        <taxon>Viridiplantae</taxon>
        <taxon>Streptophyta</taxon>
        <taxon>Embryophyta</taxon>
        <taxon>Bryophyta</taxon>
        <taxon>Bryophytina</taxon>
        <taxon>Bryopsida</taxon>
        <taxon>Dicranidae</taxon>
        <taxon>Pseudoditrichales</taxon>
        <taxon>Ditrichaceae</taxon>
        <taxon>Ceratodon</taxon>
    </lineage>
</organism>
<evidence type="ECO:0000313" key="3">
    <source>
        <dbReference type="Proteomes" id="UP000822688"/>
    </source>
</evidence>
<gene>
    <name evidence="2" type="ORF">KC19_VG045700</name>
</gene>
<sequence>MSAYRFSCWIFGELAVVAAEDRAGDQVELAKIFGIGRRSTLDGKRSRGLAAVCREFSLVCAGPNCLLVPSCWTVRRFCMQGFACVYFCFFLSFLRGGVC</sequence>
<keyword evidence="3" id="KW-1185">Reference proteome</keyword>
<protein>
    <submittedName>
        <fullName evidence="2">Uncharacterized protein</fullName>
    </submittedName>
</protein>
<proteinExistence type="predicted"/>
<keyword evidence="1" id="KW-0732">Signal</keyword>
<dbReference type="AlphaFoldDB" id="A0A8T0HM12"/>